<evidence type="ECO:0000256" key="1">
    <source>
        <dbReference type="ARBA" id="ARBA00004651"/>
    </source>
</evidence>
<comment type="subcellular location">
    <subcellularLocation>
        <location evidence="1">Cell membrane</location>
        <topology evidence="1">Multi-pass membrane protein</topology>
    </subcellularLocation>
</comment>
<keyword evidence="2" id="KW-1003">Cell membrane</keyword>
<keyword evidence="8" id="KW-1185">Reference proteome</keyword>
<evidence type="ECO:0000256" key="4">
    <source>
        <dbReference type="ARBA" id="ARBA00022989"/>
    </source>
</evidence>
<sequence>MRIMSSSITSAAFVSAAPGKPLALRVRQFSSVTVQVLALSALWLLAAWMQARWHVPIPASLLGLLMLTVLLFAGVVKTGWIRHGANWLLGEMLLFFVPAVLAVVNHPELIRSEGWRVCTVIGVSTVAVMVVTAFVVDVVYKFELKLARRRSNRHV</sequence>
<keyword evidence="4 6" id="KW-1133">Transmembrane helix</keyword>
<evidence type="ECO:0000313" key="8">
    <source>
        <dbReference type="Proteomes" id="UP000637267"/>
    </source>
</evidence>
<name>A0ABQ2P7B6_9NEIS</name>
<evidence type="ECO:0000256" key="5">
    <source>
        <dbReference type="ARBA" id="ARBA00023136"/>
    </source>
</evidence>
<evidence type="ECO:0000313" key="7">
    <source>
        <dbReference type="EMBL" id="GGP19911.1"/>
    </source>
</evidence>
<dbReference type="PANTHER" id="PTHR33931:SF2">
    <property type="entry name" value="HOLIN-LIKE PROTEIN CIDA"/>
    <property type="match status" value="1"/>
</dbReference>
<feature type="transmembrane region" description="Helical" evidence="6">
    <location>
        <begin position="29"/>
        <end position="49"/>
    </location>
</feature>
<keyword evidence="3 6" id="KW-0812">Transmembrane</keyword>
<organism evidence="7 8">
    <name type="scientific">Silvimonas iriomotensis</name>
    <dbReference type="NCBI Taxonomy" id="449662"/>
    <lineage>
        <taxon>Bacteria</taxon>
        <taxon>Pseudomonadati</taxon>
        <taxon>Pseudomonadota</taxon>
        <taxon>Betaproteobacteria</taxon>
        <taxon>Neisseriales</taxon>
        <taxon>Chitinibacteraceae</taxon>
        <taxon>Silvimonas</taxon>
    </lineage>
</organism>
<accession>A0ABQ2P7B6</accession>
<dbReference type="InterPro" id="IPR005538">
    <property type="entry name" value="LrgA/CidA"/>
</dbReference>
<protein>
    <submittedName>
        <fullName evidence="7">Murein hydrolase exporter</fullName>
    </submittedName>
</protein>
<dbReference type="PANTHER" id="PTHR33931">
    <property type="entry name" value="HOLIN-LIKE PROTEIN CIDA-RELATED"/>
    <property type="match status" value="1"/>
</dbReference>
<evidence type="ECO:0000256" key="3">
    <source>
        <dbReference type="ARBA" id="ARBA00022692"/>
    </source>
</evidence>
<feature type="transmembrane region" description="Helical" evidence="6">
    <location>
        <begin position="87"/>
        <end position="105"/>
    </location>
</feature>
<dbReference type="GO" id="GO:0016787">
    <property type="term" value="F:hydrolase activity"/>
    <property type="evidence" value="ECO:0007669"/>
    <property type="project" value="UniProtKB-KW"/>
</dbReference>
<dbReference type="Pfam" id="PF03788">
    <property type="entry name" value="LrgA"/>
    <property type="match status" value="1"/>
</dbReference>
<dbReference type="Proteomes" id="UP000637267">
    <property type="component" value="Unassembled WGS sequence"/>
</dbReference>
<keyword evidence="5 6" id="KW-0472">Membrane</keyword>
<dbReference type="EMBL" id="BMLX01000001">
    <property type="protein sequence ID" value="GGP19911.1"/>
    <property type="molecule type" value="Genomic_DNA"/>
</dbReference>
<proteinExistence type="predicted"/>
<gene>
    <name evidence="7" type="ORF">GCM10010970_12960</name>
</gene>
<feature type="transmembrane region" description="Helical" evidence="6">
    <location>
        <begin position="61"/>
        <end position="81"/>
    </location>
</feature>
<feature type="transmembrane region" description="Helical" evidence="6">
    <location>
        <begin position="117"/>
        <end position="140"/>
    </location>
</feature>
<keyword evidence="7" id="KW-0378">Hydrolase</keyword>
<reference evidence="8" key="1">
    <citation type="journal article" date="2019" name="Int. J. Syst. Evol. Microbiol.">
        <title>The Global Catalogue of Microorganisms (GCM) 10K type strain sequencing project: providing services to taxonomists for standard genome sequencing and annotation.</title>
        <authorList>
            <consortium name="The Broad Institute Genomics Platform"/>
            <consortium name="The Broad Institute Genome Sequencing Center for Infectious Disease"/>
            <person name="Wu L."/>
            <person name="Ma J."/>
        </authorList>
    </citation>
    <scope>NUCLEOTIDE SEQUENCE [LARGE SCALE GENOMIC DNA]</scope>
    <source>
        <strain evidence="8">CGMCC 1.8859</strain>
    </source>
</reference>
<evidence type="ECO:0000256" key="2">
    <source>
        <dbReference type="ARBA" id="ARBA00022475"/>
    </source>
</evidence>
<comment type="caution">
    <text evidence="7">The sequence shown here is derived from an EMBL/GenBank/DDBJ whole genome shotgun (WGS) entry which is preliminary data.</text>
</comment>
<evidence type="ECO:0000256" key="6">
    <source>
        <dbReference type="SAM" id="Phobius"/>
    </source>
</evidence>